<evidence type="ECO:0000256" key="1">
    <source>
        <dbReference type="ARBA" id="ARBA00000829"/>
    </source>
</evidence>
<evidence type="ECO:0000256" key="2">
    <source>
        <dbReference type="ARBA" id="ARBA00012754"/>
    </source>
</evidence>
<dbReference type="InterPro" id="IPR017853">
    <property type="entry name" value="GH"/>
</dbReference>
<feature type="region of interest" description="Disordered" evidence="6">
    <location>
        <begin position="939"/>
        <end position="963"/>
    </location>
</feature>
<dbReference type="InterPro" id="IPR013783">
    <property type="entry name" value="Ig-like_fold"/>
</dbReference>
<protein>
    <recommendedName>
        <fullName evidence="2">beta-mannosidase</fullName>
        <ecNumber evidence="2">3.2.1.25</ecNumber>
    </recommendedName>
</protein>
<proteinExistence type="predicted"/>
<keyword evidence="5" id="KW-0326">Glycosidase</keyword>
<organism evidence="9 10">
    <name type="scientific">Apatococcus lobatus</name>
    <dbReference type="NCBI Taxonomy" id="904363"/>
    <lineage>
        <taxon>Eukaryota</taxon>
        <taxon>Viridiplantae</taxon>
        <taxon>Chlorophyta</taxon>
        <taxon>core chlorophytes</taxon>
        <taxon>Trebouxiophyceae</taxon>
        <taxon>Chlorellales</taxon>
        <taxon>Chlorellaceae</taxon>
        <taxon>Apatococcus</taxon>
    </lineage>
</organism>
<evidence type="ECO:0000259" key="7">
    <source>
        <dbReference type="Pfam" id="PF17753"/>
    </source>
</evidence>
<reference evidence="9 10" key="1">
    <citation type="journal article" date="2024" name="Nat. Commun.">
        <title>Phylogenomics reveals the evolutionary origins of lichenization in chlorophyte algae.</title>
        <authorList>
            <person name="Puginier C."/>
            <person name="Libourel C."/>
            <person name="Otte J."/>
            <person name="Skaloud P."/>
            <person name="Haon M."/>
            <person name="Grisel S."/>
            <person name="Petersen M."/>
            <person name="Berrin J.G."/>
            <person name="Delaux P.M."/>
            <person name="Dal Grande F."/>
            <person name="Keller J."/>
        </authorList>
    </citation>
    <scope>NUCLEOTIDE SEQUENCE [LARGE SCALE GENOMIC DNA]</scope>
    <source>
        <strain evidence="9 10">SAG 2145</strain>
    </source>
</reference>
<evidence type="ECO:0000256" key="3">
    <source>
        <dbReference type="ARBA" id="ARBA00022801"/>
    </source>
</evidence>
<dbReference type="InterPro" id="IPR041625">
    <property type="entry name" value="Beta-mannosidase_Ig"/>
</dbReference>
<evidence type="ECO:0000259" key="8">
    <source>
        <dbReference type="Pfam" id="PF22666"/>
    </source>
</evidence>
<name>A0AAW1RDP0_9CHLO</name>
<dbReference type="Gene3D" id="2.60.120.260">
    <property type="entry name" value="Galactose-binding domain-like"/>
    <property type="match status" value="1"/>
</dbReference>
<feature type="domain" description="Beta-mannosidase Ig-fold" evidence="7">
    <location>
        <begin position="836"/>
        <end position="918"/>
    </location>
</feature>
<dbReference type="SUPFAM" id="SSF51445">
    <property type="entry name" value="(Trans)glycosidases"/>
    <property type="match status" value="1"/>
</dbReference>
<dbReference type="Proteomes" id="UP001438707">
    <property type="component" value="Unassembled WGS sequence"/>
</dbReference>
<evidence type="ECO:0000313" key="9">
    <source>
        <dbReference type="EMBL" id="KAK9831681.1"/>
    </source>
</evidence>
<dbReference type="PANTHER" id="PTHR43730">
    <property type="entry name" value="BETA-MANNOSIDASE"/>
    <property type="match status" value="1"/>
</dbReference>
<dbReference type="Pfam" id="PF17753">
    <property type="entry name" value="Ig_mannosidase"/>
    <property type="match status" value="1"/>
</dbReference>
<evidence type="ECO:0000256" key="4">
    <source>
        <dbReference type="ARBA" id="ARBA00023180"/>
    </source>
</evidence>
<keyword evidence="3" id="KW-0378">Hydrolase</keyword>
<dbReference type="SUPFAM" id="SSF49785">
    <property type="entry name" value="Galactose-binding domain-like"/>
    <property type="match status" value="1"/>
</dbReference>
<dbReference type="Gene3D" id="3.20.20.80">
    <property type="entry name" value="Glycosidases"/>
    <property type="match status" value="1"/>
</dbReference>
<dbReference type="SUPFAM" id="SSF49303">
    <property type="entry name" value="beta-Galactosidase/glucuronidase domain"/>
    <property type="match status" value="1"/>
</dbReference>
<accession>A0AAW1RDP0</accession>
<dbReference type="InterPro" id="IPR050887">
    <property type="entry name" value="Beta-mannosidase_GH2"/>
</dbReference>
<gene>
    <name evidence="9" type="ORF">WJX74_005808</name>
</gene>
<dbReference type="Gene3D" id="2.60.40.10">
    <property type="entry name" value="Immunoglobulins"/>
    <property type="match status" value="2"/>
</dbReference>
<dbReference type="GO" id="GO:0004567">
    <property type="term" value="F:beta-mannosidase activity"/>
    <property type="evidence" value="ECO:0007669"/>
    <property type="project" value="UniProtKB-EC"/>
</dbReference>
<dbReference type="InterPro" id="IPR036156">
    <property type="entry name" value="Beta-gal/glucu_dom_sf"/>
</dbReference>
<dbReference type="InterPro" id="IPR054593">
    <property type="entry name" value="Beta-mannosidase-like_N2"/>
</dbReference>
<dbReference type="AlphaFoldDB" id="A0AAW1RDP0"/>
<comment type="catalytic activity">
    <reaction evidence="1">
        <text>Hydrolysis of terminal, non-reducing beta-D-mannose residues in beta-D-mannosides.</text>
        <dbReference type="EC" id="3.2.1.25"/>
    </reaction>
</comment>
<keyword evidence="4" id="KW-0325">Glycoprotein</keyword>
<keyword evidence="10" id="KW-1185">Reference proteome</keyword>
<dbReference type="GO" id="GO:0006516">
    <property type="term" value="P:glycoprotein catabolic process"/>
    <property type="evidence" value="ECO:0007669"/>
    <property type="project" value="TreeGrafter"/>
</dbReference>
<feature type="domain" description="Beta-mannosidase-like galactose-binding" evidence="8">
    <location>
        <begin position="17"/>
        <end position="197"/>
    </location>
</feature>
<dbReference type="FunFam" id="3.20.20.80:FF:000050">
    <property type="entry name" value="Beta-mannosidase B"/>
    <property type="match status" value="1"/>
</dbReference>
<comment type="caution">
    <text evidence="9">The sequence shown here is derived from an EMBL/GenBank/DDBJ whole genome shotgun (WGS) entry which is preliminary data.</text>
</comment>
<dbReference type="InterPro" id="IPR008979">
    <property type="entry name" value="Galactose-bd-like_sf"/>
</dbReference>
<dbReference type="PANTHER" id="PTHR43730:SF1">
    <property type="entry name" value="BETA-MANNOSIDASE"/>
    <property type="match status" value="1"/>
</dbReference>
<dbReference type="Pfam" id="PF22666">
    <property type="entry name" value="Glyco_hydro_2_N2"/>
    <property type="match status" value="1"/>
</dbReference>
<evidence type="ECO:0000313" key="10">
    <source>
        <dbReference type="Proteomes" id="UP001438707"/>
    </source>
</evidence>
<dbReference type="EMBL" id="JALJOS010000013">
    <property type="protein sequence ID" value="KAK9831681.1"/>
    <property type="molecule type" value="Genomic_DNA"/>
</dbReference>
<evidence type="ECO:0000256" key="6">
    <source>
        <dbReference type="SAM" id="MobiDB-lite"/>
    </source>
</evidence>
<dbReference type="EC" id="3.2.1.25" evidence="2"/>
<sequence length="963" mass="107030">MSAKCADLDQDLLSDDWVLSQVEGKVQFFTQLPGSSLEAVEAKGLVQDSLYRDNELQNRWVSESKWNFRRTFSASEQLLAHTNVDLVIGGLDTVAEVAINCQHHPTGAANDDLILQSKNVHREYRLPIRDRLQPGDNNISITISPAERAAKRAADEYPYRVPSMQGPGMLPHYNFLRKTASDFGWDWGPALMPAGILGPVRLEAYSSAILEEVSIRQRKLSPDDDRLRATGCSDLVDGTASAMLLSFTCKVTVPERAADSQLEVTGPPEICSSDAPLSVTEPGQHLMTSEVVARQLPNNTWWPRGYGEQPLLDFTISLTPSSPSANQRASKQSVLRRKIGLKTMELVRQPVQQQPDKETFFFRINGMDIYAKGTNLIPMDVFPSRVSDDDVRALVQTAADSNMNMIRVWGGGYYPPDAFYEACDELGMMVWQEAMFACSPYPRHEAFLQEVEAEVTQQAFRINHHASLTIWGGNNEIETSFDWYKDSAANKQLFAVDFTKLFVDTIMPAVHRPGFTDIAFVDTSPSNGPISHHPNDPYVKRWGDSQSSDRGDVHFYDYVKDAFDPDTYPRAKFISEFGVMSLPSWHIFQQYSIQEDWNRESPMVNFRMRHPNGHAELVAQAQRHFHVPPATAPAQPGSDKQQARLYQLWTYLTQVQQAHAYDVAISHWCRLKSAPDAHTMGVLYWQLNDIWAGPSWSGLDYGGHWKPLQYTIQHVFSPLLVSWQLSKGPLQIISIYVTSDIPQPLAGQITLETIQWNASEEVGPCSTETVTFQLGPQESRLVDEIMVDEALQGCGAPEDAFVRLHAQASPPGFSANIWESESIVYLREFKDSSIAPDPNIQATVISDEAETSKIVLNVTSSAPAAFVSLETPIAGHFSENNFMLLPWQARTVTFHTKGGAEKIKETFLDLLEVLSLANLGPQAAIGNCPAASANCFAEPGEPLASSNGDAHPVPASSSEIQPS</sequence>
<evidence type="ECO:0000256" key="5">
    <source>
        <dbReference type="ARBA" id="ARBA00023295"/>
    </source>
</evidence>